<feature type="transmembrane region" description="Helical" evidence="7">
    <location>
        <begin position="65"/>
        <end position="84"/>
    </location>
</feature>
<dbReference type="RefSeq" id="WP_110438717.1">
    <property type="nucleotide sequence ID" value="NZ_CP046393.1"/>
</dbReference>
<comment type="similarity">
    <text evidence="6">Belongs to the YccS/YhfK family.</text>
</comment>
<dbReference type="PANTHER" id="PTHR30509">
    <property type="entry name" value="P-HYDROXYBENZOIC ACID EFFLUX PUMP SUBUNIT-RELATED"/>
    <property type="match status" value="1"/>
</dbReference>
<evidence type="ECO:0000259" key="8">
    <source>
        <dbReference type="Pfam" id="PF13515"/>
    </source>
</evidence>
<keyword evidence="3 7" id="KW-0812">Transmembrane</keyword>
<dbReference type="EMBL" id="QGLT01000002">
    <property type="protein sequence ID" value="PXZ00574.1"/>
    <property type="molecule type" value="Genomic_DNA"/>
</dbReference>
<sequence>MRFGIKKLNLYPAVIQSVRLLLSVATASLLAHLCKLNEPYWALITAVIVTQSRIAQTLQTSRDQIIGSLIGGIAGIIAIALQIYCGWSPIIVFTIVMIPMVMFVSWRPTMRLGVVTLAVVFLFPSPGGIFERPFDRIFSIVVGVLASLLVSYCILRPQARYHAFLHAKEAFSKLYKLLHAVLIEGISWDAVEAKNDEIITELRELASDIDEARKERPTCVLEETDPVLVQLFPILRRLQSDSIFVARAMEAYGQKLHPNTEKALEHALKEIFYFFKIQSVRQANGKHKKLRNACDIHVDFDSLLNPLLEEAKKSCPSIIQFTLKALCNDFCRGHDIFSS</sequence>
<protein>
    <submittedName>
        <fullName evidence="9">FUSC family protein</fullName>
    </submittedName>
</protein>
<evidence type="ECO:0000313" key="9">
    <source>
        <dbReference type="EMBL" id="PXZ00574.1"/>
    </source>
</evidence>
<comment type="caution">
    <text evidence="9">The sequence shown here is derived from an EMBL/GenBank/DDBJ whole genome shotgun (WGS) entry which is preliminary data.</text>
</comment>
<evidence type="ECO:0000256" key="2">
    <source>
        <dbReference type="ARBA" id="ARBA00022475"/>
    </source>
</evidence>
<keyword evidence="5 7" id="KW-0472">Membrane</keyword>
<dbReference type="OrthoDB" id="7224074at2"/>
<organism evidence="9 10">
    <name type="scientific">Commensalibacter melissae</name>
    <dbReference type="NCBI Taxonomy" id="2070537"/>
    <lineage>
        <taxon>Bacteria</taxon>
        <taxon>Pseudomonadati</taxon>
        <taxon>Pseudomonadota</taxon>
        <taxon>Alphaproteobacteria</taxon>
        <taxon>Acetobacterales</taxon>
        <taxon>Acetobacteraceae</taxon>
    </lineage>
</organism>
<dbReference type="Pfam" id="PF13515">
    <property type="entry name" value="FUSC_2"/>
    <property type="match status" value="1"/>
</dbReference>
<gene>
    <name evidence="9" type="ORF">DK869_03980</name>
</gene>
<evidence type="ECO:0000256" key="7">
    <source>
        <dbReference type="SAM" id="Phobius"/>
    </source>
</evidence>
<accession>A0A318N1L1</accession>
<keyword evidence="10" id="KW-1185">Reference proteome</keyword>
<evidence type="ECO:0000256" key="4">
    <source>
        <dbReference type="ARBA" id="ARBA00022989"/>
    </source>
</evidence>
<feature type="transmembrane region" description="Helical" evidence="7">
    <location>
        <begin position="136"/>
        <end position="155"/>
    </location>
</feature>
<proteinExistence type="inferred from homology"/>
<reference evidence="9 10" key="1">
    <citation type="submission" date="2018-05" db="EMBL/GenBank/DDBJ databases">
        <title>Reference genomes for bee gut microbiota database.</title>
        <authorList>
            <person name="Ellegaard K.M."/>
        </authorList>
    </citation>
    <scope>NUCLEOTIDE SEQUENCE [LARGE SCALE GENOMIC DNA]</scope>
    <source>
        <strain evidence="9 10">ESL0284</strain>
    </source>
</reference>
<dbReference type="InterPro" id="IPR049453">
    <property type="entry name" value="Memb_transporter_dom"/>
</dbReference>
<name>A0A318N1L1_9PROT</name>
<keyword evidence="4 7" id="KW-1133">Transmembrane helix</keyword>
<feature type="domain" description="Integral membrane bound transporter" evidence="8">
    <location>
        <begin position="27"/>
        <end position="150"/>
    </location>
</feature>
<dbReference type="AlphaFoldDB" id="A0A318N1L1"/>
<evidence type="ECO:0000256" key="6">
    <source>
        <dbReference type="ARBA" id="ARBA00043993"/>
    </source>
</evidence>
<dbReference type="PANTHER" id="PTHR30509:SF9">
    <property type="entry name" value="MULTIDRUG RESISTANCE PROTEIN MDTO"/>
    <property type="match status" value="1"/>
</dbReference>
<comment type="subcellular location">
    <subcellularLocation>
        <location evidence="1">Cell membrane</location>
        <topology evidence="1">Multi-pass membrane protein</topology>
    </subcellularLocation>
</comment>
<keyword evidence="2" id="KW-1003">Cell membrane</keyword>
<evidence type="ECO:0000256" key="5">
    <source>
        <dbReference type="ARBA" id="ARBA00023136"/>
    </source>
</evidence>
<feature type="transmembrane region" description="Helical" evidence="7">
    <location>
        <begin position="113"/>
        <end position="130"/>
    </location>
</feature>
<dbReference type="GO" id="GO:0005886">
    <property type="term" value="C:plasma membrane"/>
    <property type="evidence" value="ECO:0007669"/>
    <property type="project" value="UniProtKB-SubCell"/>
</dbReference>
<feature type="transmembrane region" description="Helical" evidence="7">
    <location>
        <begin position="90"/>
        <end position="106"/>
    </location>
</feature>
<evidence type="ECO:0000256" key="3">
    <source>
        <dbReference type="ARBA" id="ARBA00022692"/>
    </source>
</evidence>
<evidence type="ECO:0000313" key="10">
    <source>
        <dbReference type="Proteomes" id="UP000247565"/>
    </source>
</evidence>
<dbReference type="Proteomes" id="UP000247565">
    <property type="component" value="Unassembled WGS sequence"/>
</dbReference>
<evidence type="ECO:0000256" key="1">
    <source>
        <dbReference type="ARBA" id="ARBA00004651"/>
    </source>
</evidence>